<organism evidence="1">
    <name type="scientific">Dulem virus 51</name>
    <dbReference type="NCBI Taxonomy" id="3145762"/>
    <lineage>
        <taxon>Viruses</taxon>
        <taxon>Monodnaviria</taxon>
        <taxon>Loebvirae</taxon>
        <taxon>Hofneiviricota</taxon>
        <taxon>Faserviricetes</taxon>
        <taxon>Tubulavirales</taxon>
        <taxon>Inoviridae</taxon>
        <taxon>Inovirus</taxon>
    </lineage>
</organism>
<name>A0AAU8AWS0_9VIRU</name>
<evidence type="ECO:0000313" key="1">
    <source>
        <dbReference type="EMBL" id="XCD03782.1"/>
    </source>
</evidence>
<protein>
    <submittedName>
        <fullName evidence="1">Uncharacterized protein</fullName>
    </submittedName>
</protein>
<sequence>MKLELDLTLDELNLIKKLCEACIKDNLEYNSTLFADDEDISYTSAAQTAKENSLEIFNCSSILDKLK</sequence>
<accession>A0AAU8AWS0</accession>
<reference evidence="1" key="1">
    <citation type="submission" date="2024-03" db="EMBL/GenBank/DDBJ databases">
        <title>Diverse circular DNA viruses in blood, oral, and fecal samples of captive lemurs.</title>
        <authorList>
            <person name="Paietta E.N."/>
            <person name="Kraberger S."/>
            <person name="Lund M.C."/>
            <person name="Custer J.M."/>
            <person name="Vargas K.M."/>
            <person name="Ehmke E.E."/>
            <person name="Yoder A.D."/>
            <person name="Varsani A."/>
        </authorList>
    </citation>
    <scope>NUCLEOTIDE SEQUENCE</scope>
    <source>
        <strain evidence="1">Duke_21_16</strain>
    </source>
</reference>
<proteinExistence type="predicted"/>
<dbReference type="EMBL" id="PP511381">
    <property type="protein sequence ID" value="XCD03782.1"/>
    <property type="molecule type" value="Genomic_DNA"/>
</dbReference>